<dbReference type="InterPro" id="IPR000477">
    <property type="entry name" value="RT_dom"/>
</dbReference>
<evidence type="ECO:0000256" key="5">
    <source>
        <dbReference type="ARBA" id="ARBA00022801"/>
    </source>
</evidence>
<dbReference type="GO" id="GO:0004519">
    <property type="term" value="F:endonuclease activity"/>
    <property type="evidence" value="ECO:0007669"/>
    <property type="project" value="UniProtKB-KW"/>
</dbReference>
<dbReference type="STRING" id="47428.A0A284RDN2"/>
<evidence type="ECO:0000256" key="2">
    <source>
        <dbReference type="ARBA" id="ARBA00022695"/>
    </source>
</evidence>
<dbReference type="PROSITE" id="PS50878">
    <property type="entry name" value="RT_POL"/>
    <property type="match status" value="1"/>
</dbReference>
<dbReference type="Pfam" id="PF17917">
    <property type="entry name" value="RT_RNaseH"/>
    <property type="match status" value="1"/>
</dbReference>
<organism evidence="9 10">
    <name type="scientific">Armillaria ostoyae</name>
    <name type="common">Armillaria root rot fungus</name>
    <dbReference type="NCBI Taxonomy" id="47428"/>
    <lineage>
        <taxon>Eukaryota</taxon>
        <taxon>Fungi</taxon>
        <taxon>Dikarya</taxon>
        <taxon>Basidiomycota</taxon>
        <taxon>Agaricomycotina</taxon>
        <taxon>Agaricomycetes</taxon>
        <taxon>Agaricomycetidae</taxon>
        <taxon>Agaricales</taxon>
        <taxon>Marasmiineae</taxon>
        <taxon>Physalacriaceae</taxon>
        <taxon>Armillaria</taxon>
    </lineage>
</organism>
<dbReference type="Pfam" id="PF17921">
    <property type="entry name" value="Integrase_H2C2"/>
    <property type="match status" value="1"/>
</dbReference>
<dbReference type="GO" id="GO:0016787">
    <property type="term" value="F:hydrolase activity"/>
    <property type="evidence" value="ECO:0007669"/>
    <property type="project" value="UniProtKB-KW"/>
</dbReference>
<name>A0A284RDN2_ARMOS</name>
<keyword evidence="5" id="KW-0378">Hydrolase</keyword>
<dbReference type="InterPro" id="IPR041588">
    <property type="entry name" value="Integrase_H2C2"/>
</dbReference>
<evidence type="ECO:0000313" key="9">
    <source>
        <dbReference type="EMBL" id="SJL06871.1"/>
    </source>
</evidence>
<dbReference type="InterPro" id="IPR041373">
    <property type="entry name" value="RT_RNaseH"/>
</dbReference>
<dbReference type="Gene3D" id="3.30.70.270">
    <property type="match status" value="2"/>
</dbReference>
<protein>
    <recommendedName>
        <fullName evidence="8">Reverse transcriptase domain-containing protein</fullName>
    </recommendedName>
</protein>
<dbReference type="CDD" id="cd09274">
    <property type="entry name" value="RNase_HI_RT_Ty3"/>
    <property type="match status" value="1"/>
</dbReference>
<feature type="compositionally biased region" description="Polar residues" evidence="7">
    <location>
        <begin position="233"/>
        <end position="265"/>
    </location>
</feature>
<dbReference type="PANTHER" id="PTHR37984:SF5">
    <property type="entry name" value="PROTEIN NYNRIN-LIKE"/>
    <property type="match status" value="1"/>
</dbReference>
<keyword evidence="10" id="KW-1185">Reference proteome</keyword>
<dbReference type="Gene3D" id="3.10.10.10">
    <property type="entry name" value="HIV Type 1 Reverse Transcriptase, subunit A, domain 1"/>
    <property type="match status" value="1"/>
</dbReference>
<keyword evidence="2" id="KW-0548">Nucleotidyltransferase</keyword>
<evidence type="ECO:0000259" key="8">
    <source>
        <dbReference type="PROSITE" id="PS50878"/>
    </source>
</evidence>
<sequence>MYTHMLTQVDDGSIMEVNIIMRKAPIAWRPILNMATINSTKQLLARVIEHNKALVLAARSDSTSQQVNTNDLISALRSIGIEPPRRSRFATPCTVNLATDVSEGNGDEGLELAGVDKLLETVDSDEELEGSLLRSAYQVLKKRQRPPPKKYFFPVSHQETKLGKLPPSPCKVCSSPKHWDQECPHWDKYLEKVKARNVQIAALQVPPEASPDEAYQAAYQAVVLEANKGMVDSNDQGTQEPSGFQMASRTRQGSESSLATESKTTQENEIMEVKTTLISYLEKEEHQPKNEITEPEKTGEAYIASLPRPMEMKPIKLNPKWKTKEGLSAAEISVLAIEGWVGNMRNKKIYLHHDSCADVSLISDEYYKNLKDAPPIKQGMKLKLWQLTDKNAEIEGYVRLPIFAETINNELVETEVEAYIVPGMSVPILLGEDYQTNFEIGVSRTVKDGCHISYGNDDRFTVKAIRVDKNEEHKHLRASVYTLQKFVKAKNHRRQKNRRARKKKLSLEEEHTVRAVSDVKILPHSSKNVEVSGPFEEDEEWLVERNLVMNTATAYLVIPNVIINSKQLTIPMANPTSSPKLIRKGEALGIAHKAREFFDSSTSSSSIEAGKEKLAMLIGRLAELEEAVRQPGQEGSERETDDYKEYGPKTAAMPELESHSANELRSLLDVGDLPEEFKEQAWSMLERHVKVFGFNGRLGNHPTKVRIRTKEDAQPISLPMYTSSPAKREVIDKQIDIWYEKGIIEPSKSPWGAPIVIAYQNNKPRFCIDYRRLNAITIPDEFPIPRQTEILAALSGAQVLSSLDALAGFTQLDMHEDDIEKTVFRSHRGLFQFKRMPFGLRNGPSIFQRVMQGVLAPYLWIFSLVYIDDIVIYSRTFEEHVKHLDQVLSAIEESGIMLSPTKCHLFYSSILLLGHKVSRLGLSTHEEKVQAIQELQRLKKLADLQTYLGMLVYFQAFIPYFADRMLPLFELLKKGTTWQWTDNHEQAWLQGKSALQNAPVLGHPVEGLPYRLYTDASDLACGCTLQQVQKIKQGKSDIPRLYNKLATKVEHHSYDQAWAAEMDESEIWVERVIGYYSRKFKGAETHYLATEREALAAKEGLVKFQPFIEGERIALITDHATLQWAKTYENSNRRLAAWGTVFSAFAPKLEIIHRPGRRHSNVDPLSRLPRDPPHHVSPTDISGPTLHPNNDLVEAQEKTMCKEPAKKIEALWAMTDTFIVSKRNQKHKDFKAGGVVDKMTSEEKPRSHSHKVQLMTDRDTDRLSGLLWDEINPKLPAMHIKMSDKLKEAFIQSYKKDKQFRTPYKEAMQSADSRSLGRKFLQDENGLLFFEDANHQPRLCVPKEFQQEILTEAHESPMETAHMSPSQLWTKLVARFYWRCMKIDIEKFCKTCDICQKTKYSNFSRYGLLIPNPVPT</sequence>
<gene>
    <name evidence="9" type="ORF">ARMOST_10213</name>
</gene>
<evidence type="ECO:0000256" key="1">
    <source>
        <dbReference type="ARBA" id="ARBA00022679"/>
    </source>
</evidence>
<evidence type="ECO:0000256" key="4">
    <source>
        <dbReference type="ARBA" id="ARBA00022759"/>
    </source>
</evidence>
<feature type="domain" description="Reverse transcriptase" evidence="8">
    <location>
        <begin position="637"/>
        <end position="952"/>
    </location>
</feature>
<dbReference type="PANTHER" id="PTHR37984">
    <property type="entry name" value="PROTEIN CBG26694"/>
    <property type="match status" value="1"/>
</dbReference>
<dbReference type="SUPFAM" id="SSF56672">
    <property type="entry name" value="DNA/RNA polymerases"/>
    <property type="match status" value="1"/>
</dbReference>
<evidence type="ECO:0000256" key="7">
    <source>
        <dbReference type="SAM" id="MobiDB-lite"/>
    </source>
</evidence>
<keyword evidence="6" id="KW-0695">RNA-directed DNA polymerase</keyword>
<dbReference type="CDD" id="cd00303">
    <property type="entry name" value="retropepsin_like"/>
    <property type="match status" value="1"/>
</dbReference>
<feature type="region of interest" description="Disordered" evidence="7">
    <location>
        <begin position="1157"/>
        <end position="1187"/>
    </location>
</feature>
<dbReference type="GO" id="GO:0003964">
    <property type="term" value="F:RNA-directed DNA polymerase activity"/>
    <property type="evidence" value="ECO:0007669"/>
    <property type="project" value="UniProtKB-KW"/>
</dbReference>
<dbReference type="Gene3D" id="1.10.340.70">
    <property type="match status" value="1"/>
</dbReference>
<dbReference type="InterPro" id="IPR043502">
    <property type="entry name" value="DNA/RNA_pol_sf"/>
</dbReference>
<dbReference type="OrthoDB" id="3061185at2759"/>
<keyword evidence="1" id="KW-0808">Transferase</keyword>
<dbReference type="FunFam" id="1.10.340.70:FF:000001">
    <property type="entry name" value="Retrovirus-related Pol polyprotein from transposon gypsy-like Protein"/>
    <property type="match status" value="1"/>
</dbReference>
<proteinExistence type="predicted"/>
<dbReference type="Proteomes" id="UP000219338">
    <property type="component" value="Unassembled WGS sequence"/>
</dbReference>
<keyword evidence="3" id="KW-0540">Nuclease</keyword>
<feature type="region of interest" description="Disordered" evidence="7">
    <location>
        <begin position="231"/>
        <end position="265"/>
    </location>
</feature>
<evidence type="ECO:0000256" key="3">
    <source>
        <dbReference type="ARBA" id="ARBA00022722"/>
    </source>
</evidence>
<evidence type="ECO:0000256" key="6">
    <source>
        <dbReference type="ARBA" id="ARBA00022918"/>
    </source>
</evidence>
<dbReference type="InterPro" id="IPR043128">
    <property type="entry name" value="Rev_trsase/Diguanyl_cyclase"/>
</dbReference>
<dbReference type="Pfam" id="PF00078">
    <property type="entry name" value="RVT_1"/>
    <property type="match status" value="1"/>
</dbReference>
<reference evidence="10" key="1">
    <citation type="journal article" date="2017" name="Nat. Ecol. Evol.">
        <title>Genome expansion and lineage-specific genetic innovations in the forest pathogenic fungi Armillaria.</title>
        <authorList>
            <person name="Sipos G."/>
            <person name="Prasanna A.N."/>
            <person name="Walter M.C."/>
            <person name="O'Connor E."/>
            <person name="Balint B."/>
            <person name="Krizsan K."/>
            <person name="Kiss B."/>
            <person name="Hess J."/>
            <person name="Varga T."/>
            <person name="Slot J."/>
            <person name="Riley R."/>
            <person name="Boka B."/>
            <person name="Rigling D."/>
            <person name="Barry K."/>
            <person name="Lee J."/>
            <person name="Mihaltcheva S."/>
            <person name="LaButti K."/>
            <person name="Lipzen A."/>
            <person name="Waldron R."/>
            <person name="Moloney N.M."/>
            <person name="Sperisen C."/>
            <person name="Kredics L."/>
            <person name="Vagvoelgyi C."/>
            <person name="Patrignani A."/>
            <person name="Fitzpatrick D."/>
            <person name="Nagy I."/>
            <person name="Doyle S."/>
            <person name="Anderson J.B."/>
            <person name="Grigoriev I.V."/>
            <person name="Gueldener U."/>
            <person name="Muensterkoetter M."/>
            <person name="Nagy L.G."/>
        </authorList>
    </citation>
    <scope>NUCLEOTIDE SEQUENCE [LARGE SCALE GENOMIC DNA]</scope>
    <source>
        <strain evidence="10">C18/9</strain>
    </source>
</reference>
<dbReference type="CDD" id="cd01647">
    <property type="entry name" value="RT_LTR"/>
    <property type="match status" value="1"/>
</dbReference>
<accession>A0A284RDN2</accession>
<dbReference type="InterPro" id="IPR050951">
    <property type="entry name" value="Retrovirus_Pol_polyprotein"/>
</dbReference>
<dbReference type="EMBL" id="FUEG01000007">
    <property type="protein sequence ID" value="SJL06871.1"/>
    <property type="molecule type" value="Genomic_DNA"/>
</dbReference>
<evidence type="ECO:0000313" key="10">
    <source>
        <dbReference type="Proteomes" id="UP000219338"/>
    </source>
</evidence>
<keyword evidence="4" id="KW-0255">Endonuclease</keyword>